<sequence length="273" mass="31218">MKMRKLGSMDLCLVVINLAMERLVATRGPAVVYRLRTTKIAIHLRLIVIDRRILGNTTMHDQTGAQNAATMKSRVIEAVCQTYRSRSPQAYRDRSIPEETYQGTSTHLTRRYEDDDYRAGAYPRPRNFSPKTPRYETRTSHDPYRHVGNDRGYAAYGDRPPASFRYDEMHSQDRYRGDTLDTIESLRDQSTMGHPTVNIKRATLLHHSVVIVTIAHIPGLRRRRATTSHIVPTTLIRLIPTPLHDFVQMVIRAFRTALPFQSLHIQASAADLG</sequence>
<proteinExistence type="predicted"/>
<protein>
    <submittedName>
        <fullName evidence="3">Uncharacterized protein</fullName>
    </submittedName>
</protein>
<reference evidence="3" key="1">
    <citation type="journal article" date="2020" name="Stud. Mycol.">
        <title>101 Dothideomycetes genomes: a test case for predicting lifestyles and emergence of pathogens.</title>
        <authorList>
            <person name="Haridas S."/>
            <person name="Albert R."/>
            <person name="Binder M."/>
            <person name="Bloem J."/>
            <person name="Labutti K."/>
            <person name="Salamov A."/>
            <person name="Andreopoulos B."/>
            <person name="Baker S."/>
            <person name="Barry K."/>
            <person name="Bills G."/>
            <person name="Bluhm B."/>
            <person name="Cannon C."/>
            <person name="Castanera R."/>
            <person name="Culley D."/>
            <person name="Daum C."/>
            <person name="Ezra D."/>
            <person name="Gonzalez J."/>
            <person name="Henrissat B."/>
            <person name="Kuo A."/>
            <person name="Liang C."/>
            <person name="Lipzen A."/>
            <person name="Lutzoni F."/>
            <person name="Magnuson J."/>
            <person name="Mondo S."/>
            <person name="Nolan M."/>
            <person name="Ohm R."/>
            <person name="Pangilinan J."/>
            <person name="Park H.-J."/>
            <person name="Ramirez L."/>
            <person name="Alfaro M."/>
            <person name="Sun H."/>
            <person name="Tritt A."/>
            <person name="Yoshinaga Y."/>
            <person name="Zwiers L.-H."/>
            <person name="Turgeon B."/>
            <person name="Goodwin S."/>
            <person name="Spatafora J."/>
            <person name="Crous P."/>
            <person name="Grigoriev I."/>
        </authorList>
    </citation>
    <scope>NUCLEOTIDE SEQUENCE</scope>
    <source>
        <strain evidence="3">CBS 107.79</strain>
    </source>
</reference>
<evidence type="ECO:0000256" key="2">
    <source>
        <dbReference type="SAM" id="SignalP"/>
    </source>
</evidence>
<evidence type="ECO:0000313" key="4">
    <source>
        <dbReference type="Proteomes" id="UP000800036"/>
    </source>
</evidence>
<dbReference type="AlphaFoldDB" id="A0A6A5V1X4"/>
<feature type="signal peptide" evidence="2">
    <location>
        <begin position="1"/>
        <end position="26"/>
    </location>
</feature>
<feature type="compositionally biased region" description="Basic and acidic residues" evidence="1">
    <location>
        <begin position="133"/>
        <end position="149"/>
    </location>
</feature>
<name>A0A6A5V1X4_9PLEO</name>
<dbReference type="EMBL" id="ML976734">
    <property type="protein sequence ID" value="KAF1967307.1"/>
    <property type="molecule type" value="Genomic_DNA"/>
</dbReference>
<dbReference type="Proteomes" id="UP000800036">
    <property type="component" value="Unassembled WGS sequence"/>
</dbReference>
<accession>A0A6A5V1X4</accession>
<evidence type="ECO:0000256" key="1">
    <source>
        <dbReference type="SAM" id="MobiDB-lite"/>
    </source>
</evidence>
<feature type="chain" id="PRO_5025382650" evidence="2">
    <location>
        <begin position="27"/>
        <end position="273"/>
    </location>
</feature>
<organism evidence="3 4">
    <name type="scientific">Bimuria novae-zelandiae CBS 107.79</name>
    <dbReference type="NCBI Taxonomy" id="1447943"/>
    <lineage>
        <taxon>Eukaryota</taxon>
        <taxon>Fungi</taxon>
        <taxon>Dikarya</taxon>
        <taxon>Ascomycota</taxon>
        <taxon>Pezizomycotina</taxon>
        <taxon>Dothideomycetes</taxon>
        <taxon>Pleosporomycetidae</taxon>
        <taxon>Pleosporales</taxon>
        <taxon>Massarineae</taxon>
        <taxon>Didymosphaeriaceae</taxon>
        <taxon>Bimuria</taxon>
    </lineage>
</organism>
<keyword evidence="2" id="KW-0732">Signal</keyword>
<keyword evidence="4" id="KW-1185">Reference proteome</keyword>
<evidence type="ECO:0000313" key="3">
    <source>
        <dbReference type="EMBL" id="KAF1967307.1"/>
    </source>
</evidence>
<gene>
    <name evidence="3" type="ORF">BU23DRAFT_573331</name>
</gene>
<feature type="region of interest" description="Disordered" evidence="1">
    <location>
        <begin position="118"/>
        <end position="158"/>
    </location>
</feature>